<feature type="binding site" evidence="16">
    <location>
        <begin position="52"/>
        <end position="55"/>
    </location>
    <ligand>
        <name>GTP</name>
        <dbReference type="ChEBI" id="CHEBI:37565"/>
    </ligand>
</feature>
<dbReference type="EC" id="2.7.7.62" evidence="14"/>
<evidence type="ECO:0000256" key="9">
    <source>
        <dbReference type="ARBA" id="ARBA00022679"/>
    </source>
</evidence>
<feature type="binding site" evidence="16">
    <location>
        <position position="85"/>
    </location>
    <ligand>
        <name>GTP</name>
        <dbReference type="ChEBI" id="CHEBI:37565"/>
    </ligand>
</feature>
<dbReference type="GO" id="GO:0008820">
    <property type="term" value="F:cobinamide phosphate guanylyltransferase activity"/>
    <property type="evidence" value="ECO:0007669"/>
    <property type="project" value="UniProtKB-UniRule"/>
</dbReference>
<dbReference type="Proteomes" id="UP000244446">
    <property type="component" value="Unassembled WGS sequence"/>
</dbReference>
<proteinExistence type="inferred from homology"/>
<reference evidence="17 18" key="1">
    <citation type="submission" date="2018-04" db="EMBL/GenBank/DDBJ databases">
        <title>Pelagivirga bohaiensis gen. nov., sp. nov., a bacterium isolated from the Bohai Sea.</title>
        <authorList>
            <person name="Ji X."/>
        </authorList>
    </citation>
    <scope>NUCLEOTIDE SEQUENCE [LARGE SCALE GENOMIC DNA]</scope>
    <source>
        <strain evidence="17 18">BH-SD19</strain>
    </source>
</reference>
<evidence type="ECO:0000256" key="12">
    <source>
        <dbReference type="ARBA" id="ARBA00022840"/>
    </source>
</evidence>
<evidence type="ECO:0000256" key="8">
    <source>
        <dbReference type="ARBA" id="ARBA00022573"/>
    </source>
</evidence>
<evidence type="ECO:0000256" key="14">
    <source>
        <dbReference type="PIRNR" id="PIRNR006135"/>
    </source>
</evidence>
<evidence type="ECO:0000256" key="15">
    <source>
        <dbReference type="PIRSR" id="PIRSR006135-1"/>
    </source>
</evidence>
<organism evidence="17 18">
    <name type="scientific">Pelagivirga sediminicola</name>
    <dbReference type="NCBI Taxonomy" id="2170575"/>
    <lineage>
        <taxon>Bacteria</taxon>
        <taxon>Pseudomonadati</taxon>
        <taxon>Pseudomonadota</taxon>
        <taxon>Alphaproteobacteria</taxon>
        <taxon>Rhodobacterales</taxon>
        <taxon>Paracoccaceae</taxon>
        <taxon>Pelagivirga</taxon>
    </lineage>
</organism>
<dbReference type="NCBIfam" id="NF004469">
    <property type="entry name" value="PRK05800.1"/>
    <property type="match status" value="1"/>
</dbReference>
<keyword evidence="11 14" id="KW-0418">Kinase</keyword>
<dbReference type="Pfam" id="PF02283">
    <property type="entry name" value="CobU"/>
    <property type="match status" value="1"/>
</dbReference>
<evidence type="ECO:0000256" key="4">
    <source>
        <dbReference type="ARBA" id="ARBA00003889"/>
    </source>
</evidence>
<evidence type="ECO:0000313" key="18">
    <source>
        <dbReference type="Proteomes" id="UP000244446"/>
    </source>
</evidence>
<evidence type="ECO:0000256" key="11">
    <source>
        <dbReference type="ARBA" id="ARBA00022777"/>
    </source>
</evidence>
<dbReference type="UniPathway" id="UPA00148">
    <property type="reaction ID" value="UER00236"/>
</dbReference>
<dbReference type="EC" id="2.7.1.156" evidence="14"/>
<comment type="pathway">
    <text evidence="6 14">Cofactor biosynthesis; adenosylcobalamin biosynthesis; adenosylcobalamin from cob(II)yrinate a,c-diamide: step 5/7.</text>
</comment>
<dbReference type="EMBL" id="QCYH01000005">
    <property type="protein sequence ID" value="PVA10102.1"/>
    <property type="molecule type" value="Genomic_DNA"/>
</dbReference>
<feature type="active site" description="GMP-histidine intermediate" evidence="15">
    <location>
        <position position="51"/>
    </location>
</feature>
<comment type="caution">
    <text evidence="17">The sequence shown here is derived from an EMBL/GenBank/DDBJ whole genome shotgun (WGS) entry which is preliminary data.</text>
</comment>
<dbReference type="OrthoDB" id="9788370at2"/>
<dbReference type="CDD" id="cd00544">
    <property type="entry name" value="CobU"/>
    <property type="match status" value="1"/>
</dbReference>
<comment type="catalytic activity">
    <reaction evidence="3">
        <text>adenosylcob(III)inamide + GTP = adenosylcob(III)inamide phosphate + GDP + H(+)</text>
        <dbReference type="Rhea" id="RHEA:15765"/>
        <dbReference type="ChEBI" id="CHEBI:2480"/>
        <dbReference type="ChEBI" id="CHEBI:15378"/>
        <dbReference type="ChEBI" id="CHEBI:37565"/>
        <dbReference type="ChEBI" id="CHEBI:58189"/>
        <dbReference type="ChEBI" id="CHEBI:58502"/>
        <dbReference type="EC" id="2.7.1.156"/>
    </reaction>
</comment>
<feature type="binding site" evidence="16">
    <location>
        <position position="64"/>
    </location>
    <ligand>
        <name>GTP</name>
        <dbReference type="ChEBI" id="CHEBI:37565"/>
    </ligand>
</feature>
<dbReference type="GO" id="GO:0043752">
    <property type="term" value="F:adenosylcobinamide kinase activity"/>
    <property type="evidence" value="ECO:0007669"/>
    <property type="project" value="UniProtKB-EC"/>
</dbReference>
<dbReference type="Gene3D" id="3.40.50.300">
    <property type="entry name" value="P-loop containing nucleotide triphosphate hydrolases"/>
    <property type="match status" value="1"/>
</dbReference>
<keyword evidence="17" id="KW-0548">Nucleotidyltransferase</keyword>
<dbReference type="SUPFAM" id="SSF52540">
    <property type="entry name" value="P-loop containing nucleoside triphosphate hydrolases"/>
    <property type="match status" value="1"/>
</dbReference>
<feature type="binding site" evidence="16">
    <location>
        <begin position="35"/>
        <end position="37"/>
    </location>
    <ligand>
        <name>GTP</name>
        <dbReference type="ChEBI" id="CHEBI:37565"/>
    </ligand>
</feature>
<dbReference type="GO" id="GO:0005525">
    <property type="term" value="F:GTP binding"/>
    <property type="evidence" value="ECO:0007669"/>
    <property type="project" value="UniProtKB-UniRule"/>
</dbReference>
<keyword evidence="8 14" id="KW-0169">Cobalamin biosynthesis</keyword>
<evidence type="ECO:0000256" key="1">
    <source>
        <dbReference type="ARBA" id="ARBA00000312"/>
    </source>
</evidence>
<dbReference type="PANTHER" id="PTHR34848:SF1">
    <property type="entry name" value="BIFUNCTIONAL ADENOSYLCOBALAMIN BIOSYNTHESIS PROTEIN COBU"/>
    <property type="match status" value="1"/>
</dbReference>
<protein>
    <recommendedName>
        <fullName evidence="14">Bifunctional adenosylcobalamin biosynthesis protein</fullName>
        <ecNumber evidence="14">2.7.1.156</ecNumber>
        <ecNumber evidence="14">2.7.7.62</ecNumber>
    </recommendedName>
</protein>
<evidence type="ECO:0000256" key="6">
    <source>
        <dbReference type="ARBA" id="ARBA00005159"/>
    </source>
</evidence>
<comment type="similarity">
    <text evidence="7 14">Belongs to the CobU/CobP family.</text>
</comment>
<keyword evidence="10 14" id="KW-0547">Nucleotide-binding</keyword>
<gene>
    <name evidence="17" type="ORF">DC366_10645</name>
</gene>
<dbReference type="GO" id="GO:0009236">
    <property type="term" value="P:cobalamin biosynthetic process"/>
    <property type="evidence" value="ECO:0007669"/>
    <property type="project" value="UniProtKB-UniRule"/>
</dbReference>
<dbReference type="InterPro" id="IPR027417">
    <property type="entry name" value="P-loop_NTPase"/>
</dbReference>
<dbReference type="GO" id="GO:0005524">
    <property type="term" value="F:ATP binding"/>
    <property type="evidence" value="ECO:0007669"/>
    <property type="project" value="UniProtKB-UniRule"/>
</dbReference>
<dbReference type="RefSeq" id="WP_108692185.1">
    <property type="nucleotide sequence ID" value="NZ_QCYH01000005.1"/>
</dbReference>
<dbReference type="AlphaFoldDB" id="A0A2T7G6Q7"/>
<evidence type="ECO:0000256" key="13">
    <source>
        <dbReference type="ARBA" id="ARBA00023134"/>
    </source>
</evidence>
<evidence type="ECO:0000256" key="7">
    <source>
        <dbReference type="ARBA" id="ARBA00007490"/>
    </source>
</evidence>
<feature type="binding site" evidence="16">
    <location>
        <begin position="10"/>
        <end position="17"/>
    </location>
    <ligand>
        <name>GTP</name>
        <dbReference type="ChEBI" id="CHEBI:37565"/>
    </ligand>
</feature>
<keyword evidence="18" id="KW-1185">Reference proteome</keyword>
<dbReference type="PIRSF" id="PIRSF006135">
    <property type="entry name" value="CobU"/>
    <property type="match status" value="1"/>
</dbReference>
<evidence type="ECO:0000256" key="3">
    <source>
        <dbReference type="ARBA" id="ARBA00001522"/>
    </source>
</evidence>
<keyword evidence="9 14" id="KW-0808">Transferase</keyword>
<keyword evidence="13 14" id="KW-0342">GTP-binding</keyword>
<evidence type="ECO:0000256" key="2">
    <source>
        <dbReference type="ARBA" id="ARBA00000711"/>
    </source>
</evidence>
<accession>A0A2T7G6Q7</accession>
<sequence>MLPSLTLVLGGAASGKSAYAEGLVRRASTRRLYLATAEAYDDEMRAQIAQHRAARSKDGWTTIEAPLDPAPALGAAQADQAILLDCATLWLSNHMLAGSDLAEAEAALLQALDACAAPVVAVSNEVGLSVVPDNALARRFQRAQGGLNQRLAARAGLVVLITAGLPSVLKGALP</sequence>
<comment type="pathway">
    <text evidence="5 14">Cofactor biosynthesis; adenosylcobalamin biosynthesis; adenosylcobalamin from cob(II)yrinate a,c-diamide: step 6/7.</text>
</comment>
<name>A0A2T7G6Q7_9RHOB</name>
<comment type="catalytic activity">
    <reaction evidence="2 14">
        <text>adenosylcob(III)inamide phosphate + GTP + H(+) = adenosylcob(III)inamide-GDP + diphosphate</text>
        <dbReference type="Rhea" id="RHEA:22712"/>
        <dbReference type="ChEBI" id="CHEBI:15378"/>
        <dbReference type="ChEBI" id="CHEBI:33019"/>
        <dbReference type="ChEBI" id="CHEBI:37565"/>
        <dbReference type="ChEBI" id="CHEBI:58502"/>
        <dbReference type="ChEBI" id="CHEBI:60487"/>
        <dbReference type="EC" id="2.7.7.62"/>
    </reaction>
</comment>
<comment type="function">
    <text evidence="4 14">Catalyzes ATP-dependent phosphorylation of adenosylcobinamide and addition of GMP to adenosylcobinamide phosphate.</text>
</comment>
<comment type="catalytic activity">
    <reaction evidence="1 14">
        <text>adenosylcob(III)inamide + ATP = adenosylcob(III)inamide phosphate + ADP + H(+)</text>
        <dbReference type="Rhea" id="RHEA:15769"/>
        <dbReference type="ChEBI" id="CHEBI:2480"/>
        <dbReference type="ChEBI" id="CHEBI:15378"/>
        <dbReference type="ChEBI" id="CHEBI:30616"/>
        <dbReference type="ChEBI" id="CHEBI:58502"/>
        <dbReference type="ChEBI" id="CHEBI:456216"/>
        <dbReference type="EC" id="2.7.1.156"/>
    </reaction>
</comment>
<evidence type="ECO:0000256" key="10">
    <source>
        <dbReference type="ARBA" id="ARBA00022741"/>
    </source>
</evidence>
<keyword evidence="12 14" id="KW-0067">ATP-binding</keyword>
<evidence type="ECO:0000256" key="5">
    <source>
        <dbReference type="ARBA" id="ARBA00004692"/>
    </source>
</evidence>
<evidence type="ECO:0000313" key="17">
    <source>
        <dbReference type="EMBL" id="PVA10102.1"/>
    </source>
</evidence>
<dbReference type="InterPro" id="IPR003203">
    <property type="entry name" value="CobU/CobP"/>
</dbReference>
<dbReference type="PANTHER" id="PTHR34848">
    <property type="match status" value="1"/>
</dbReference>
<evidence type="ECO:0000256" key="16">
    <source>
        <dbReference type="PIRSR" id="PIRSR006135-2"/>
    </source>
</evidence>